<dbReference type="Pfam" id="PF16976">
    <property type="entry name" value="RcpC"/>
    <property type="match status" value="1"/>
</dbReference>
<evidence type="ECO:0000313" key="3">
    <source>
        <dbReference type="EMBL" id="QKM60092.1"/>
    </source>
</evidence>
<name>A0A6M9PJG6_9BURK</name>
<feature type="transmembrane region" description="Helical" evidence="1">
    <location>
        <begin position="7"/>
        <end position="28"/>
    </location>
</feature>
<dbReference type="RefSeq" id="WP_173959864.1">
    <property type="nucleotide sequence ID" value="NZ_CBCSCC010000012.1"/>
</dbReference>
<keyword evidence="1" id="KW-1133">Transmembrane helix</keyword>
<keyword evidence="1" id="KW-0812">Transmembrane</keyword>
<accession>A0A6M9PJG6</accession>
<proteinExistence type="predicted"/>
<dbReference type="AlphaFoldDB" id="A0A6M9PJG6"/>
<dbReference type="Proteomes" id="UP000501090">
    <property type="component" value="Chromosome"/>
</dbReference>
<dbReference type="Gene3D" id="3.90.1210.10">
    <property type="entry name" value="Antifreeze-like/N-acetylneuraminic acid synthase C-terminal domain"/>
    <property type="match status" value="1"/>
</dbReference>
<dbReference type="InterPro" id="IPR017592">
    <property type="entry name" value="Pilus_assmbl_Flp-typ_CpaB"/>
</dbReference>
<dbReference type="CDD" id="cd11614">
    <property type="entry name" value="SAF_CpaB_FlgA_like"/>
    <property type="match status" value="1"/>
</dbReference>
<organism evidence="3 4">
    <name type="scientific">Polynucleobacter arcticus</name>
    <dbReference type="NCBI Taxonomy" id="1743165"/>
    <lineage>
        <taxon>Bacteria</taxon>
        <taxon>Pseudomonadati</taxon>
        <taxon>Pseudomonadota</taxon>
        <taxon>Betaproteobacteria</taxon>
        <taxon>Burkholderiales</taxon>
        <taxon>Burkholderiaceae</taxon>
        <taxon>Polynucleobacter</taxon>
    </lineage>
</organism>
<dbReference type="SMART" id="SM00858">
    <property type="entry name" value="SAF"/>
    <property type="match status" value="1"/>
</dbReference>
<sequence length="249" mass="26325">MRDKKLLSVIIGSGVFSLLVAGIFYLYLANTSPPTGPVDVIRVYSANKEILPGSKIASADITAMSPLPNVIPAGAIFDINLIVNKVAENRIGPGEIIVSNMISQKNLVDVASDLPAGARAFTITVNEISGVGGFVVPGNYVDVILSGQDPAYGAYSKVIVQNARVLAISQLRTITEASKVGNSATLQISADEVNRLDLARTYGTLSLVLRSADDINSKSTIRASNQSGQFFIETIRGSVISPTSTESRR</sequence>
<dbReference type="KEGG" id="pard:DN92_03025"/>
<evidence type="ECO:0000313" key="4">
    <source>
        <dbReference type="Proteomes" id="UP000501090"/>
    </source>
</evidence>
<evidence type="ECO:0000256" key="1">
    <source>
        <dbReference type="SAM" id="Phobius"/>
    </source>
</evidence>
<dbReference type="NCBIfam" id="TIGR03177">
    <property type="entry name" value="pilus_cpaB"/>
    <property type="match status" value="1"/>
</dbReference>
<feature type="domain" description="SAF" evidence="2">
    <location>
        <begin position="41"/>
        <end position="103"/>
    </location>
</feature>
<dbReference type="InterPro" id="IPR031571">
    <property type="entry name" value="RcpC_dom"/>
</dbReference>
<evidence type="ECO:0000259" key="2">
    <source>
        <dbReference type="SMART" id="SM00858"/>
    </source>
</evidence>
<keyword evidence="1" id="KW-0472">Membrane</keyword>
<gene>
    <name evidence="3" type="primary">cpaB</name>
    <name evidence="3" type="ORF">DN92_03025</name>
</gene>
<dbReference type="EMBL" id="CP028940">
    <property type="protein sequence ID" value="QKM60092.1"/>
    <property type="molecule type" value="Genomic_DNA"/>
</dbReference>
<keyword evidence="4" id="KW-1185">Reference proteome</keyword>
<dbReference type="InterPro" id="IPR013974">
    <property type="entry name" value="SAF"/>
</dbReference>
<reference evidence="3 4" key="1">
    <citation type="submission" date="2018-04" db="EMBL/GenBank/DDBJ databases">
        <title>Polynucleobacter sp. UK-Long2-W17 genome.</title>
        <authorList>
            <person name="Hahn M.W."/>
        </authorList>
    </citation>
    <scope>NUCLEOTIDE SEQUENCE [LARGE SCALE GENOMIC DNA]</scope>
    <source>
        <strain evidence="3 4">UK-Long2-W17</strain>
    </source>
</reference>
<dbReference type="Pfam" id="PF08666">
    <property type="entry name" value="SAF"/>
    <property type="match status" value="1"/>
</dbReference>
<protein>
    <submittedName>
        <fullName evidence="3">Flp pilus assembly protein CpaB</fullName>
    </submittedName>
</protein>